<accession>H3B8X5</accession>
<keyword evidence="3" id="KW-0413">Isomerase</keyword>
<dbReference type="AlphaFoldDB" id="H3B8X5"/>
<dbReference type="EMBL" id="AFYH01045751">
    <property type="status" value="NOT_ANNOTATED_CDS"/>
    <property type="molecule type" value="Genomic_DNA"/>
</dbReference>
<dbReference type="InterPro" id="IPR011760">
    <property type="entry name" value="PsdUridine_synth_TruD_insert"/>
</dbReference>
<dbReference type="Proteomes" id="UP000008672">
    <property type="component" value="Unassembled WGS sequence"/>
</dbReference>
<dbReference type="eggNOG" id="KOG2339">
    <property type="taxonomic scope" value="Eukaryota"/>
</dbReference>
<dbReference type="GO" id="GO:0003723">
    <property type="term" value="F:RNA binding"/>
    <property type="evidence" value="ECO:0007669"/>
    <property type="project" value="InterPro"/>
</dbReference>
<evidence type="ECO:0000259" key="4">
    <source>
        <dbReference type="PROSITE" id="PS50984"/>
    </source>
</evidence>
<dbReference type="Bgee" id="ENSLACG00000016158">
    <property type="expression patterns" value="Expressed in post-anal tail muscle and 1 other cell type or tissue"/>
</dbReference>
<dbReference type="InterPro" id="IPR056963">
    <property type="entry name" value="PUS7L_N"/>
</dbReference>
<reference evidence="5" key="3">
    <citation type="submission" date="2025-09" db="UniProtKB">
        <authorList>
            <consortium name="Ensembl"/>
        </authorList>
    </citation>
    <scope>IDENTIFICATION</scope>
</reference>
<dbReference type="CDD" id="cd02576">
    <property type="entry name" value="PseudoU_synth_ScPUS7"/>
    <property type="match status" value="1"/>
</dbReference>
<dbReference type="InParanoid" id="H3B8X5"/>
<dbReference type="SUPFAM" id="SSF55120">
    <property type="entry name" value="Pseudouridine synthase"/>
    <property type="match status" value="1"/>
</dbReference>
<evidence type="ECO:0000256" key="2">
    <source>
        <dbReference type="ARBA" id="ARBA00007953"/>
    </source>
</evidence>
<protein>
    <submittedName>
        <fullName evidence="5">Pseudouridine synthase 7 like</fullName>
    </submittedName>
</protein>
<dbReference type="Pfam" id="PF23943">
    <property type="entry name" value="PUS7L_N"/>
    <property type="match status" value="1"/>
</dbReference>
<dbReference type="EMBL" id="AFYH01045752">
    <property type="status" value="NOT_ANNOTATED_CDS"/>
    <property type="molecule type" value="Genomic_DNA"/>
</dbReference>
<reference evidence="5" key="2">
    <citation type="submission" date="2025-08" db="UniProtKB">
        <authorList>
            <consortium name="Ensembl"/>
        </authorList>
    </citation>
    <scope>IDENTIFICATION</scope>
</reference>
<dbReference type="InterPro" id="IPR042214">
    <property type="entry name" value="TruD_catalytic"/>
</dbReference>
<gene>
    <name evidence="5" type="primary">PUS7L</name>
</gene>
<dbReference type="EMBL" id="AFYH01045753">
    <property type="status" value="NOT_ANNOTATED_CDS"/>
    <property type="molecule type" value="Genomic_DNA"/>
</dbReference>
<dbReference type="PANTHER" id="PTHR13326:SF21">
    <property type="entry name" value="PSEUDOURIDYLATE SYNTHASE PUS7L"/>
    <property type="match status" value="1"/>
</dbReference>
<dbReference type="InterPro" id="IPR056961">
    <property type="entry name" value="R3H_PUS7L"/>
</dbReference>
<dbReference type="Pfam" id="PF01142">
    <property type="entry name" value="TruD"/>
    <property type="match status" value="1"/>
</dbReference>
<dbReference type="GO" id="GO:0009982">
    <property type="term" value="F:pseudouridine synthase activity"/>
    <property type="evidence" value="ECO:0007669"/>
    <property type="project" value="InterPro"/>
</dbReference>
<reference evidence="6" key="1">
    <citation type="submission" date="2011-08" db="EMBL/GenBank/DDBJ databases">
        <title>The draft genome of Latimeria chalumnae.</title>
        <authorList>
            <person name="Di Palma F."/>
            <person name="Alfoldi J."/>
            <person name="Johnson J."/>
            <person name="Berlin A."/>
            <person name="Gnerre S."/>
            <person name="Jaffe D."/>
            <person name="MacCallum I."/>
            <person name="Young S."/>
            <person name="Walker B.J."/>
            <person name="Lander E."/>
            <person name="Lindblad-Toh K."/>
        </authorList>
    </citation>
    <scope>NUCLEOTIDE SEQUENCE [LARGE SCALE GENOMIC DNA]</scope>
    <source>
        <strain evidence="6">Wild caught</strain>
    </source>
</reference>
<comment type="catalytic activity">
    <reaction evidence="1">
        <text>a uridine in mRNA = a pseudouridine in mRNA</text>
        <dbReference type="Rhea" id="RHEA:56644"/>
        <dbReference type="Rhea" id="RHEA-COMP:14658"/>
        <dbReference type="Rhea" id="RHEA-COMP:14659"/>
        <dbReference type="ChEBI" id="CHEBI:65314"/>
        <dbReference type="ChEBI" id="CHEBI:65315"/>
    </reaction>
</comment>
<dbReference type="OMA" id="FPNNKVH"/>
<proteinExistence type="inferred from homology"/>
<dbReference type="InterPro" id="IPR020103">
    <property type="entry name" value="PsdUridine_synth_cat_dom_sf"/>
</dbReference>
<evidence type="ECO:0000313" key="5">
    <source>
        <dbReference type="Ensembl" id="ENSLACP00000018346.1"/>
    </source>
</evidence>
<dbReference type="PANTHER" id="PTHR13326">
    <property type="entry name" value="TRNA PSEUDOURIDINE SYNTHASE D"/>
    <property type="match status" value="1"/>
</dbReference>
<dbReference type="Gene3D" id="3.30.2350.20">
    <property type="entry name" value="TruD, catalytic domain"/>
    <property type="match status" value="2"/>
</dbReference>
<comment type="similarity">
    <text evidence="2">Belongs to the pseudouridine synthase TruD family.</text>
</comment>
<name>H3B8X5_LATCH</name>
<dbReference type="PIRSF" id="PIRSF037016">
    <property type="entry name" value="Pseudouridin_synth_euk_prd"/>
    <property type="match status" value="1"/>
</dbReference>
<dbReference type="GO" id="GO:0001522">
    <property type="term" value="P:pseudouridine synthesis"/>
    <property type="evidence" value="ECO:0007669"/>
    <property type="project" value="InterPro"/>
</dbReference>
<keyword evidence="6" id="KW-1185">Reference proteome</keyword>
<dbReference type="PROSITE" id="PS50984">
    <property type="entry name" value="TRUD"/>
    <property type="match status" value="1"/>
</dbReference>
<sequence>MEGSADDKAVSTSLCFVSDHVGFQGTIKNFPSDFKVTEIDLSGRLVTQAISDDSPPEPTKSAVEESVICSNCRKRLKAREEVCEANSLCKPNPLSKTSSASEASQTSEIADAHGTFENVATNEDAVEEGGLHALLEPSVNEALEQFAFSVRKDQPSKSNAAEGAPEFSLGLFPEKSQRARVHRAVRQKFPFLMTVTHQAGVTVKRDPHHTGLCQLVSEEEADGFFRFLDAKSRSATFTFRPDGDKEHRKTVHHFVSKHFGKLLETKSFSGATSSCEQGVAITVRFKVKNVSSKKRNAVDLLDKEEIYTAFTLCKENMETLEALCCLASVLDVLPSDFSYAGIKDKRAITYQAIVVKKVTPENLHTVTRISSTVYSVCTEQIVSHTLNWGLPINRRTLFYILKLCMLFWDTVHERGSYTPTCMHTHAKGFLNYYGPQRFGQGQNVQADHIGLALLKEEMVKAVKLLFEPEEGDDPVNRAKRHFLQTDDVKGALSLMPEFKVRERMILRALNRYGLNSEGCTRGWFSIPHSMRIFYVHAYCSKIWNEAASYRLQTYGQKAVEGDLVILDNVVEESSSQSNQVHVITAQEEASGVYTFSQVVLPMLGNSIQYPKNKVGELYHEALAREGLEACTFRIPILKLNVPGCYRRILAYPQNLIYQLTEEGEINKKEDDDKLPVPHVSLDLSFQLDLSCYATVCLREIMKFEL</sequence>
<dbReference type="FunCoup" id="H3B8X5">
    <property type="interactions" value="1572"/>
</dbReference>
<dbReference type="GO" id="GO:0005634">
    <property type="term" value="C:nucleus"/>
    <property type="evidence" value="ECO:0007669"/>
    <property type="project" value="TreeGrafter"/>
</dbReference>
<dbReference type="InterPro" id="IPR001656">
    <property type="entry name" value="PsdUridine_synth_TruD"/>
</dbReference>
<evidence type="ECO:0000256" key="1">
    <source>
        <dbReference type="ARBA" id="ARBA00001166"/>
    </source>
</evidence>
<dbReference type="GeneTree" id="ENSGT00530000063554"/>
<dbReference type="STRING" id="7897.ENSLACP00000018346"/>
<dbReference type="Pfam" id="PF25094">
    <property type="entry name" value="R3H_PUS7L"/>
    <property type="match status" value="1"/>
</dbReference>
<feature type="domain" description="TRUD" evidence="4">
    <location>
        <begin position="428"/>
        <end position="651"/>
    </location>
</feature>
<organism evidence="5 6">
    <name type="scientific">Latimeria chalumnae</name>
    <name type="common">Coelacanth</name>
    <dbReference type="NCBI Taxonomy" id="7897"/>
    <lineage>
        <taxon>Eukaryota</taxon>
        <taxon>Metazoa</taxon>
        <taxon>Chordata</taxon>
        <taxon>Craniata</taxon>
        <taxon>Vertebrata</taxon>
        <taxon>Euteleostomi</taxon>
        <taxon>Coelacanthiformes</taxon>
        <taxon>Coelacanthidae</taxon>
        <taxon>Latimeria</taxon>
    </lineage>
</organism>
<evidence type="ECO:0000256" key="3">
    <source>
        <dbReference type="ARBA" id="ARBA00023235"/>
    </source>
</evidence>
<dbReference type="Ensembl" id="ENSLACT00000018479.1">
    <property type="protein sequence ID" value="ENSLACP00000018346.1"/>
    <property type="gene ID" value="ENSLACG00000016158.1"/>
</dbReference>
<evidence type="ECO:0000313" key="6">
    <source>
        <dbReference type="Proteomes" id="UP000008672"/>
    </source>
</evidence>
<dbReference type="SMR" id="H3B8X5"/>
<dbReference type="HOGENOM" id="CLU_005281_1_1_1"/>